<evidence type="ECO:0000256" key="5">
    <source>
        <dbReference type="ARBA" id="ARBA00022944"/>
    </source>
</evidence>
<dbReference type="GO" id="GO:0005886">
    <property type="term" value="C:plasma membrane"/>
    <property type="evidence" value="ECO:0007669"/>
    <property type="project" value="UniProtKB-SubCell"/>
</dbReference>
<keyword evidence="6" id="KW-0472">Membrane</keyword>
<dbReference type="Pfam" id="PF04464">
    <property type="entry name" value="Glyphos_transf"/>
    <property type="match status" value="1"/>
</dbReference>
<protein>
    <recommendedName>
        <fullName evidence="7">Glycosyltransferase 2-like domain-containing protein</fullName>
    </recommendedName>
</protein>
<dbReference type="GO" id="GO:0047355">
    <property type="term" value="F:CDP-glycerol glycerophosphotransferase activity"/>
    <property type="evidence" value="ECO:0007669"/>
    <property type="project" value="InterPro"/>
</dbReference>
<keyword evidence="4" id="KW-0808">Transferase</keyword>
<comment type="caution">
    <text evidence="8">The sequence shown here is derived from an EMBL/GenBank/DDBJ whole genome shotgun (WGS) entry which is preliminary data.</text>
</comment>
<dbReference type="CDD" id="cd00761">
    <property type="entry name" value="Glyco_tranf_GTA_type"/>
    <property type="match status" value="1"/>
</dbReference>
<evidence type="ECO:0000256" key="6">
    <source>
        <dbReference type="ARBA" id="ARBA00023136"/>
    </source>
</evidence>
<feature type="domain" description="Glycosyltransferase 2-like" evidence="7">
    <location>
        <begin position="54"/>
        <end position="183"/>
    </location>
</feature>
<keyword evidence="5" id="KW-0777">Teichoic acid biosynthesis</keyword>
<dbReference type="Proteomes" id="UP000217720">
    <property type="component" value="Unassembled WGS sequence"/>
</dbReference>
<evidence type="ECO:0000256" key="2">
    <source>
        <dbReference type="ARBA" id="ARBA00010488"/>
    </source>
</evidence>
<evidence type="ECO:0000256" key="3">
    <source>
        <dbReference type="ARBA" id="ARBA00022475"/>
    </source>
</evidence>
<proteinExistence type="inferred from homology"/>
<dbReference type="Gene3D" id="3.40.50.12580">
    <property type="match status" value="1"/>
</dbReference>
<comment type="similarity">
    <text evidence="2">Belongs to the CDP-glycerol glycerophosphotransferase family.</text>
</comment>
<sequence>MSAQQWRKALWHLRHGGIDGFQDYKRKSTFTDDYCDDSAKAERVSNGEERPTLSVVVPTFNASDFIEKCLRSILAQTGVALEVLVVDDGSNDDTVEKAKQVAERDGRVTVLNGHNSGPAIARNRGFETARGEYLTFADADDEVLPSAYATMVDSLERTGSDIATGSYIRIGTTGRSRPKLTARVHARQRLAVRLDDMPELLEEPVLWNKVYRRDFWDRHVGPMKSFANYEDQEPVYRALVGAAAIDVLTADVYAWRLADGRDTRSRRKAKLTDLRAKLEVIEALSHVLEHEPENVRVHAYAIWMGTDLAMHAEYLDTASKRFRKTLCSATKALKKSMPRRAWKLIPAQERLIMWVVATGRLDDIEEILGTRLEETTAVPLEYVEGRWNVAPTYVKRLETRVPSQLLKARQVDFKPVVLVRNARWVNEGMLELQGCAYIPGIDPSEVAVRIQGVMDGATVFDPLVESREDNRVDLDAGDPWRSYATGGFRVRIDIRGIDDVSPRGISLFGVFDAREIWFSAPAVSSAVVGMIAPSPMVDGQRVTVIADEHDELSIRPVVIPAGPVVAKNVSVHDGTITVTLSSDADVRSMELVHRNEAHKLAVQNRSIFEGDLPPLPDSYIAGGERIWSLLAHKVGGRVEDVYYDSVDYLLPDTGRARPEPDLDGKVKIAQRAIRVSVTGASSDRDRLMLTGRIDPPQRLSVVLKSSGQTIAPAETMVHADGGFTTVYDLTTTGPEGGIVAALSGGYHVRFGANTETSESWARVAGKLAIRPVDVYTEWNTIRIEGRASGSVAITASPPWSAKERTTHGRFSLREQDWGPVNEGILFESFNGKSCNDNPRALFDAVSELRTEIPLYWSVRDRTVEVPAGGVPVVEGTAAWHSALATTKSWVNNNNFPYYVRKRLGQYYLQTWHGTPIKKLLWDIPSVKVPLTYRRLMNTEVQQWDMLLAQSVTAAENLRSGLGYEGEVLVGEYPRNQRLAKNLVRQETIRKRLGIDPASRVILYAPTWRERHRAGAIFDWEDYLDLQALSAQTKSTVLVRAHHVAKTRRLQGGGVIDVSTVRHVEDLLAITDVLITDYSSLLFDYRLTGRALVLFAPDICDYRKERGFYDDVGEYPPHARCQSIEQISEYCNQIFDKLCEESSGNDVFTPPRNEYQWTLDTCINLLLKIQQPYQQIEG</sequence>
<dbReference type="Gene3D" id="3.40.50.11820">
    <property type="match status" value="1"/>
</dbReference>
<accession>A0A2A3ZAF9</accession>
<evidence type="ECO:0000256" key="1">
    <source>
        <dbReference type="ARBA" id="ARBA00004202"/>
    </source>
</evidence>
<dbReference type="Gene3D" id="3.90.550.10">
    <property type="entry name" value="Spore Coat Polysaccharide Biosynthesis Protein SpsA, Chain A"/>
    <property type="match status" value="1"/>
</dbReference>
<dbReference type="InterPro" id="IPR043148">
    <property type="entry name" value="TagF_C"/>
</dbReference>
<dbReference type="PANTHER" id="PTHR37316">
    <property type="entry name" value="TEICHOIC ACID GLYCEROL-PHOSPHATE PRIMASE"/>
    <property type="match status" value="1"/>
</dbReference>
<evidence type="ECO:0000313" key="8">
    <source>
        <dbReference type="EMBL" id="PCC48578.1"/>
    </source>
</evidence>
<evidence type="ECO:0000259" key="7">
    <source>
        <dbReference type="Pfam" id="PF00535"/>
    </source>
</evidence>
<dbReference type="InterPro" id="IPR029044">
    <property type="entry name" value="Nucleotide-diphossugar_trans"/>
</dbReference>
<dbReference type="Pfam" id="PF00535">
    <property type="entry name" value="Glycos_transf_2"/>
    <property type="match status" value="1"/>
</dbReference>
<dbReference type="PANTHER" id="PTHR37316:SF3">
    <property type="entry name" value="TEICHOIC ACID GLYCEROL-PHOSPHATE TRANSFERASE"/>
    <property type="match status" value="1"/>
</dbReference>
<gene>
    <name evidence="8" type="ORF">CIK62_17675</name>
</gene>
<keyword evidence="3" id="KW-1003">Cell membrane</keyword>
<dbReference type="GO" id="GO:0019350">
    <property type="term" value="P:teichoic acid biosynthetic process"/>
    <property type="evidence" value="ECO:0007669"/>
    <property type="project" value="UniProtKB-KW"/>
</dbReference>
<dbReference type="EMBL" id="NRGO01000030">
    <property type="protein sequence ID" value="PCC48578.1"/>
    <property type="molecule type" value="Genomic_DNA"/>
</dbReference>
<organism evidence="8 9">
    <name type="scientific">Brevibacterium aurantiacum</name>
    <dbReference type="NCBI Taxonomy" id="273384"/>
    <lineage>
        <taxon>Bacteria</taxon>
        <taxon>Bacillati</taxon>
        <taxon>Actinomycetota</taxon>
        <taxon>Actinomycetes</taxon>
        <taxon>Micrococcales</taxon>
        <taxon>Brevibacteriaceae</taxon>
        <taxon>Brevibacterium</taxon>
    </lineage>
</organism>
<dbReference type="SUPFAM" id="SSF53756">
    <property type="entry name" value="UDP-Glycosyltransferase/glycogen phosphorylase"/>
    <property type="match status" value="1"/>
</dbReference>
<reference evidence="8 9" key="1">
    <citation type="journal article" date="2017" name="Elife">
        <title>Extensive horizontal gene transfer in cheese-associated bacteria.</title>
        <authorList>
            <person name="Bonham K.S."/>
            <person name="Wolfe B.E."/>
            <person name="Dutton R.J."/>
        </authorList>
    </citation>
    <scope>NUCLEOTIDE SEQUENCE [LARGE SCALE GENOMIC DNA]</scope>
    <source>
        <strain evidence="8 9">900_6</strain>
    </source>
</reference>
<dbReference type="AlphaFoldDB" id="A0A2A3ZAF9"/>
<name>A0A2A3ZAF9_BREAU</name>
<comment type="subcellular location">
    <subcellularLocation>
        <location evidence="1">Cell membrane</location>
        <topology evidence="1">Peripheral membrane protein</topology>
    </subcellularLocation>
</comment>
<dbReference type="RefSeq" id="WP_096161293.1">
    <property type="nucleotide sequence ID" value="NZ_JABUYC010000023.1"/>
</dbReference>
<dbReference type="InterPro" id="IPR007554">
    <property type="entry name" value="Glycerophosphate_synth"/>
</dbReference>
<dbReference type="InterPro" id="IPR051612">
    <property type="entry name" value="Teichoic_Acid_Biosynth"/>
</dbReference>
<evidence type="ECO:0000256" key="4">
    <source>
        <dbReference type="ARBA" id="ARBA00022679"/>
    </source>
</evidence>
<dbReference type="SUPFAM" id="SSF53448">
    <property type="entry name" value="Nucleotide-diphospho-sugar transferases"/>
    <property type="match status" value="1"/>
</dbReference>
<dbReference type="InterPro" id="IPR043149">
    <property type="entry name" value="TagF_N"/>
</dbReference>
<dbReference type="InterPro" id="IPR001173">
    <property type="entry name" value="Glyco_trans_2-like"/>
</dbReference>
<evidence type="ECO:0000313" key="9">
    <source>
        <dbReference type="Proteomes" id="UP000217720"/>
    </source>
</evidence>